<gene>
    <name evidence="2" type="ORF">TWF970_005506</name>
</gene>
<dbReference type="Proteomes" id="UP000474640">
    <property type="component" value="Unassembled WGS sequence"/>
</dbReference>
<feature type="domain" description="F-box" evidence="1">
    <location>
        <begin position="9"/>
        <end position="55"/>
    </location>
</feature>
<reference evidence="2 3" key="1">
    <citation type="submission" date="2020-01" db="EMBL/GenBank/DDBJ databases">
        <authorList>
            <person name="Palmer J.M."/>
        </authorList>
    </citation>
    <scope>NUCLEOTIDE SEQUENCE [LARGE SCALE GENOMIC DNA]</scope>
    <source>
        <strain evidence="2 3">TWF970</strain>
    </source>
</reference>
<protein>
    <recommendedName>
        <fullName evidence="1">F-box domain-containing protein</fullName>
    </recommendedName>
</protein>
<evidence type="ECO:0000259" key="1">
    <source>
        <dbReference type="PROSITE" id="PS50181"/>
    </source>
</evidence>
<dbReference type="Pfam" id="PF00646">
    <property type="entry name" value="F-box"/>
    <property type="match status" value="1"/>
</dbReference>
<dbReference type="SUPFAM" id="SSF81383">
    <property type="entry name" value="F-box domain"/>
    <property type="match status" value="1"/>
</dbReference>
<sequence length="590" mass="68372">MMAPENLKMATLSSLPNEVFNEIVGHLPRKSQLLLRQCSKTLEAKSDKDTLFRTQRYYHSIIDIKNLVAFSTDPAHDNARARCKTLVLDTFSPSSMKIRCKIRLENGEKTMQTIAISTPKFNNHQVVELLTTALDNLPNLECIEFMTTPDVGDVSNAILQTHYPGLGFDIREEKPGKWFKNAYRNATAHAYPHENQTFANAMTAISRSNWQPKVIRFPELTDVRRWTWKSQSSKRYMPSNGPSLEWFVYTDDRVLEALQPRLQNLRKLEIPLFLGDSDEYDYEADETHEDLIKARPEITHFLQMVPNLEELRFKVGSLIRINTPDDSGGWIPLQFPINPVDVGSLRFNNLRILSLLEQAFVKDELKTFLTYHKNTLRKIELINCVLHSPHQLWSGIFELIRTDLTLWSFEFHTEYPKMHQHTAEHLRIVPWFRVYGNVRTADHRCELFPKDESHKQENTHRIDFDQAMRVVAVLEYKVVLENNPVLNAEKQDILNRLTLLRQGLSPDDPGVQLHESQVRVMMRQLSSRQLAMKFQGIQPKDIRDELMALGVNGFEMENKASHFGQFNSHTTVLRSDGCLKRTAYTNTKTT</sequence>
<organism evidence="2 3">
    <name type="scientific">Orbilia oligospora</name>
    <name type="common">Nematode-trapping fungus</name>
    <name type="synonym">Arthrobotrys oligospora</name>
    <dbReference type="NCBI Taxonomy" id="2813651"/>
    <lineage>
        <taxon>Eukaryota</taxon>
        <taxon>Fungi</taxon>
        <taxon>Dikarya</taxon>
        <taxon>Ascomycota</taxon>
        <taxon>Pezizomycotina</taxon>
        <taxon>Orbiliomycetes</taxon>
        <taxon>Orbiliales</taxon>
        <taxon>Orbiliaceae</taxon>
        <taxon>Orbilia</taxon>
    </lineage>
</organism>
<proteinExistence type="predicted"/>
<comment type="caution">
    <text evidence="2">The sequence shown here is derived from an EMBL/GenBank/DDBJ whole genome shotgun (WGS) entry which is preliminary data.</text>
</comment>
<accession>A0A7C8VDV9</accession>
<dbReference type="EMBL" id="JAABOJ010000003">
    <property type="protein sequence ID" value="KAF3288435.1"/>
    <property type="molecule type" value="Genomic_DNA"/>
</dbReference>
<evidence type="ECO:0000313" key="2">
    <source>
        <dbReference type="EMBL" id="KAF3288435.1"/>
    </source>
</evidence>
<dbReference type="SMART" id="SM00256">
    <property type="entry name" value="FBOX"/>
    <property type="match status" value="1"/>
</dbReference>
<dbReference type="InterPro" id="IPR001810">
    <property type="entry name" value="F-box_dom"/>
</dbReference>
<dbReference type="OrthoDB" id="5279008at2759"/>
<name>A0A7C8VDV9_ORBOL</name>
<evidence type="ECO:0000313" key="3">
    <source>
        <dbReference type="Proteomes" id="UP000474640"/>
    </source>
</evidence>
<dbReference type="PROSITE" id="PS50181">
    <property type="entry name" value="FBOX"/>
    <property type="match status" value="1"/>
</dbReference>
<dbReference type="AlphaFoldDB" id="A0A7C8VDV9"/>
<dbReference type="InterPro" id="IPR036047">
    <property type="entry name" value="F-box-like_dom_sf"/>
</dbReference>